<gene>
    <name evidence="2" type="ORF">PCOR1329_LOCUS51581</name>
</gene>
<proteinExistence type="predicted"/>
<comment type="caution">
    <text evidence="2">The sequence shown here is derived from an EMBL/GenBank/DDBJ whole genome shotgun (WGS) entry which is preliminary data.</text>
</comment>
<name>A0ABN9UW67_9DINO</name>
<dbReference type="EMBL" id="CAUYUJ010016260">
    <property type="protein sequence ID" value="CAK0863426.1"/>
    <property type="molecule type" value="Genomic_DNA"/>
</dbReference>
<reference evidence="2" key="1">
    <citation type="submission" date="2023-10" db="EMBL/GenBank/DDBJ databases">
        <authorList>
            <person name="Chen Y."/>
            <person name="Shah S."/>
            <person name="Dougan E. K."/>
            <person name="Thang M."/>
            <person name="Chan C."/>
        </authorList>
    </citation>
    <scope>NUCLEOTIDE SEQUENCE [LARGE SCALE GENOMIC DNA]</scope>
</reference>
<dbReference type="Proteomes" id="UP001189429">
    <property type="component" value="Unassembled WGS sequence"/>
</dbReference>
<keyword evidence="3" id="KW-1185">Reference proteome</keyword>
<feature type="region of interest" description="Disordered" evidence="1">
    <location>
        <begin position="48"/>
        <end position="68"/>
    </location>
</feature>
<feature type="compositionally biased region" description="Polar residues" evidence="1">
    <location>
        <begin position="1"/>
        <end position="12"/>
    </location>
</feature>
<accession>A0ABN9UW67</accession>
<evidence type="ECO:0000313" key="3">
    <source>
        <dbReference type="Proteomes" id="UP001189429"/>
    </source>
</evidence>
<organism evidence="2 3">
    <name type="scientific">Prorocentrum cordatum</name>
    <dbReference type="NCBI Taxonomy" id="2364126"/>
    <lineage>
        <taxon>Eukaryota</taxon>
        <taxon>Sar</taxon>
        <taxon>Alveolata</taxon>
        <taxon>Dinophyceae</taxon>
        <taxon>Prorocentrales</taxon>
        <taxon>Prorocentraceae</taxon>
        <taxon>Prorocentrum</taxon>
    </lineage>
</organism>
<feature type="region of interest" description="Disordered" evidence="1">
    <location>
        <begin position="1"/>
        <end position="34"/>
    </location>
</feature>
<evidence type="ECO:0000256" key="1">
    <source>
        <dbReference type="SAM" id="MobiDB-lite"/>
    </source>
</evidence>
<protein>
    <submittedName>
        <fullName evidence="2">Uncharacterized protein</fullName>
    </submittedName>
</protein>
<sequence length="120" mass="12338">MTSWKPSASTSGGPRAPPARNHSSRSSSSEIAFANTFQQPTMIVTLSGGSPALMPAQAASPPKSPGRSWSCASSTLVLRLLAAAPPTDLATVPRDFANSFMPAGAPSATSSECRPPRRKA</sequence>
<evidence type="ECO:0000313" key="2">
    <source>
        <dbReference type="EMBL" id="CAK0863426.1"/>
    </source>
</evidence>